<dbReference type="PROSITE" id="PS00136">
    <property type="entry name" value="SUBTILASE_ASP"/>
    <property type="match status" value="1"/>
</dbReference>
<dbReference type="InterPro" id="IPR002035">
    <property type="entry name" value="VWF_A"/>
</dbReference>
<dbReference type="Pfam" id="PF13519">
    <property type="entry name" value="VWA_2"/>
    <property type="match status" value="1"/>
</dbReference>
<dbReference type="PROSITE" id="PS00138">
    <property type="entry name" value="SUBTILASE_SER"/>
    <property type="match status" value="1"/>
</dbReference>
<dbReference type="OrthoDB" id="2874181at2"/>
<feature type="domain" description="VWFA" evidence="9">
    <location>
        <begin position="843"/>
        <end position="1032"/>
    </location>
</feature>
<dbReference type="Proteomes" id="UP000278886">
    <property type="component" value="Chromosome"/>
</dbReference>
<protein>
    <submittedName>
        <fullName evidence="10">VWA domain-containing protein</fullName>
    </submittedName>
</protein>
<dbReference type="KEGG" id="lyd:D7I47_02810"/>
<dbReference type="PANTHER" id="PTHR42884">
    <property type="entry name" value="PROPROTEIN CONVERTASE SUBTILISIN/KEXIN-RELATED"/>
    <property type="match status" value="1"/>
</dbReference>
<dbReference type="InterPro" id="IPR022398">
    <property type="entry name" value="Peptidase_S8_His-AS"/>
</dbReference>
<dbReference type="InterPro" id="IPR036465">
    <property type="entry name" value="vWFA_dom_sf"/>
</dbReference>
<evidence type="ECO:0000256" key="3">
    <source>
        <dbReference type="ARBA" id="ARBA00022801"/>
    </source>
</evidence>
<proteinExistence type="inferred from homology"/>
<dbReference type="InterPro" id="IPR036852">
    <property type="entry name" value="Peptidase_S8/S53_dom_sf"/>
</dbReference>
<dbReference type="SMART" id="SM00327">
    <property type="entry name" value="VWA"/>
    <property type="match status" value="1"/>
</dbReference>
<feature type="region of interest" description="Disordered" evidence="8">
    <location>
        <begin position="1"/>
        <end position="24"/>
    </location>
</feature>
<evidence type="ECO:0000259" key="9">
    <source>
        <dbReference type="PROSITE" id="PS50234"/>
    </source>
</evidence>
<dbReference type="Gene3D" id="3.40.50.410">
    <property type="entry name" value="von Willebrand factor, type A domain"/>
    <property type="match status" value="1"/>
</dbReference>
<dbReference type="Pfam" id="PF00082">
    <property type="entry name" value="Peptidase_S8"/>
    <property type="match status" value="1"/>
</dbReference>
<dbReference type="SUPFAM" id="SSF52743">
    <property type="entry name" value="Subtilisin-like"/>
    <property type="match status" value="1"/>
</dbReference>
<accession>A0A387B862</accession>
<dbReference type="Gene3D" id="3.40.50.200">
    <property type="entry name" value="Peptidase S8/S53 domain"/>
    <property type="match status" value="2"/>
</dbReference>
<dbReference type="PANTHER" id="PTHR42884:SF14">
    <property type="entry name" value="NEUROENDOCRINE CONVERTASE 1"/>
    <property type="match status" value="1"/>
</dbReference>
<evidence type="ECO:0000256" key="1">
    <source>
        <dbReference type="ARBA" id="ARBA00011073"/>
    </source>
</evidence>
<dbReference type="Pfam" id="PF22148">
    <property type="entry name" value="Fervidolysin_NPro-like"/>
    <property type="match status" value="1"/>
</dbReference>
<feature type="active site" description="Charge relay system" evidence="5 6">
    <location>
        <position position="645"/>
    </location>
</feature>
<evidence type="ECO:0000256" key="7">
    <source>
        <dbReference type="RuleBase" id="RU003355"/>
    </source>
</evidence>
<dbReference type="PRINTS" id="PR00723">
    <property type="entry name" value="SUBTILISIN"/>
</dbReference>
<organism evidence="10 11">
    <name type="scientific">Protaetiibacter intestinalis</name>
    <dbReference type="NCBI Taxonomy" id="2419774"/>
    <lineage>
        <taxon>Bacteria</taxon>
        <taxon>Bacillati</taxon>
        <taxon>Actinomycetota</taxon>
        <taxon>Actinomycetes</taxon>
        <taxon>Micrococcales</taxon>
        <taxon>Microbacteriaceae</taxon>
        <taxon>Protaetiibacter</taxon>
    </lineage>
</organism>
<dbReference type="RefSeq" id="WP_120761637.1">
    <property type="nucleotide sequence ID" value="NZ_CP032630.1"/>
</dbReference>
<dbReference type="GO" id="GO:0016485">
    <property type="term" value="P:protein processing"/>
    <property type="evidence" value="ECO:0007669"/>
    <property type="project" value="TreeGrafter"/>
</dbReference>
<dbReference type="InterPro" id="IPR023827">
    <property type="entry name" value="Peptidase_S8_Asp-AS"/>
</dbReference>
<dbReference type="GO" id="GO:0004252">
    <property type="term" value="F:serine-type endopeptidase activity"/>
    <property type="evidence" value="ECO:0007669"/>
    <property type="project" value="UniProtKB-UniRule"/>
</dbReference>
<evidence type="ECO:0000256" key="5">
    <source>
        <dbReference type="PIRSR" id="PIRSR615500-1"/>
    </source>
</evidence>
<dbReference type="InterPro" id="IPR000209">
    <property type="entry name" value="Peptidase_S8/S53_dom"/>
</dbReference>
<evidence type="ECO:0000313" key="10">
    <source>
        <dbReference type="EMBL" id="AYF97286.1"/>
    </source>
</evidence>
<evidence type="ECO:0000256" key="4">
    <source>
        <dbReference type="ARBA" id="ARBA00022825"/>
    </source>
</evidence>
<keyword evidence="4 6" id="KW-0720">Serine protease</keyword>
<dbReference type="PROSITE" id="PS51892">
    <property type="entry name" value="SUBTILASE"/>
    <property type="match status" value="1"/>
</dbReference>
<dbReference type="PROSITE" id="PS00137">
    <property type="entry name" value="SUBTILASE_HIS"/>
    <property type="match status" value="1"/>
</dbReference>
<feature type="active site" description="Charge relay system" evidence="5 6">
    <location>
        <position position="315"/>
    </location>
</feature>
<feature type="active site" description="Charge relay system" evidence="5 6">
    <location>
        <position position="357"/>
    </location>
</feature>
<dbReference type="InterPro" id="IPR054399">
    <property type="entry name" value="Fervidolysin-like_N_prodom"/>
</dbReference>
<comment type="similarity">
    <text evidence="1 6 7">Belongs to the peptidase S8 family.</text>
</comment>
<gene>
    <name evidence="10" type="ORF">D7I47_02810</name>
</gene>
<dbReference type="PROSITE" id="PS50234">
    <property type="entry name" value="VWFA"/>
    <property type="match status" value="1"/>
</dbReference>
<keyword evidence="11" id="KW-1185">Reference proteome</keyword>
<keyword evidence="2 6" id="KW-0645">Protease</keyword>
<dbReference type="PROSITE" id="PS50194">
    <property type="entry name" value="FILAMIN_REPEAT"/>
    <property type="match status" value="1"/>
</dbReference>
<dbReference type="EMBL" id="CP032630">
    <property type="protein sequence ID" value="AYF97286.1"/>
    <property type="molecule type" value="Genomic_DNA"/>
</dbReference>
<keyword evidence="3 6" id="KW-0378">Hydrolase</keyword>
<evidence type="ECO:0000256" key="8">
    <source>
        <dbReference type="SAM" id="MobiDB-lite"/>
    </source>
</evidence>
<sequence>MSATAFRPLSAQVTTPDGSPVAGAAVTRTAPDRTTLTVETDARGIARFDADPREAASLTAIAKGLAPDAREIGDGYPVRPDGVEQFVLAPAGWPAYYRGRVRVPFRPVPDAVGVRLVGGAAPKDDAGYDGLDAIGDARDVIRFGDPTVAVVRLAAPAGGDTVRDIGREVADVDRLGEVGAVVELTDRGAAFLTDELVVSLLTDDVDPVALAARHGLEVVKRFEALPRTYVLRSPAGAGYDLLDILAAVVAEPGVRYAEPNLVVTVEDDAVTPNDFLFPQQWDHGVIGTPDAWQVLQDLDPAHTFGSPDVTIAVVDSGVDDGHPGMAVTLSDGTAKVSRLFDFARMAADNDNTADGDHGTNCAGTAAGAVNNAEGTAGVAGNCHVFGIRRSGPETRYAEMYLWLAGLDANSSTAGFPAQLATGVDVITNSFGFSIGMPISALMQDTFDAVTDDGRGGLGTALFFSAGNNIRDLDATSDRPWSMYGRCFGVAASTLDTDGVTEIHAGYSNFGSTIDFAAPSHTRFRSPDPAIRHDPNTEFGIFSSTRADAPEGTAIAGSADATTTLSAASAAGATSLSVASTAGATVGGALLVGNVATRAARGRTITAVDAGAGTVSFDFPLTTGFASGTAVAFAPRRYRSDFGGTSHATPLTAGVAALMLSANPQLRWDQVGQILRDTAVKIDPTQTDPVGRWTDVNGLVSSDPGYAGPSFSRWFGAGRIDAGAAVSRAACTIDLVTDELAFTDIPEGEEAWRAVRFDVHSLYASTFTVTGAPAAPFGLPLGATESLTGTADYQTVQEAYLWVNFVGTTAGATAAGSITVRHDQTGQEWTLQIAANTVPPTSACVMLVLDRSGSMDAASGVGTAKRIDVLHYSAGILAEAVHEGDGVGIVGFDDDSFPVLVPPVGPLLAPTIFDTTRGDVRSKISSYAVNLNGATSIGDGLELGQNELNPVGGYDTKATIVFTDGYENRNAFIADVSGSITDRTYAVALGRAENIKPAALTAVTKGTGGYCVLTDDLDADSRYKLAKYFLQVLAGVKNDQIVVDPPVKIPVGSDVDVPFVLAETDFVADVFLLTQHPELVDMTLITPDGDVIDPAFMAGLGGRNYVRVADDVVYYRLTLPAPIGAGARSGTWLARFTIDKRHLKAAVGKEQLTAEEVREIARRGLPGTVLVHASSSLRMRVDTEQDSLEPGAKARLVAWLTEYDVPVSGRAQVRATVTEPSGAQYDVDLTESAPGEFVEAIGLGAPGVYTVLFRAEGKTFRGTPFTREEVRTLSVWRGGDEYKPTEGEEPGRKRIPGRWWKAIERDPKLLELLTKRLAEDGLSVKELEREFERV</sequence>
<dbReference type="GO" id="GO:0016020">
    <property type="term" value="C:membrane"/>
    <property type="evidence" value="ECO:0007669"/>
    <property type="project" value="TreeGrafter"/>
</dbReference>
<dbReference type="InterPro" id="IPR015500">
    <property type="entry name" value="Peptidase_S8_subtilisin-rel"/>
</dbReference>
<dbReference type="InterPro" id="IPR023828">
    <property type="entry name" value="Peptidase_S8_Ser-AS"/>
</dbReference>
<evidence type="ECO:0000256" key="2">
    <source>
        <dbReference type="ARBA" id="ARBA00022670"/>
    </source>
</evidence>
<dbReference type="InterPro" id="IPR017868">
    <property type="entry name" value="Filamin/ABP280_repeat-like"/>
</dbReference>
<evidence type="ECO:0000313" key="11">
    <source>
        <dbReference type="Proteomes" id="UP000278886"/>
    </source>
</evidence>
<reference evidence="11" key="1">
    <citation type="submission" date="2018-09" db="EMBL/GenBank/DDBJ databases">
        <title>Genome sequencing of strain 2DFWR-13.</title>
        <authorList>
            <person name="Heo J."/>
            <person name="Kim S.-J."/>
            <person name="Kwon S.-W."/>
        </authorList>
    </citation>
    <scope>NUCLEOTIDE SEQUENCE [LARGE SCALE GENOMIC DNA]</scope>
    <source>
        <strain evidence="11">2DFWR-13</strain>
    </source>
</reference>
<dbReference type="SUPFAM" id="SSF53300">
    <property type="entry name" value="vWA-like"/>
    <property type="match status" value="1"/>
</dbReference>
<name>A0A387B862_9MICO</name>
<dbReference type="CDD" id="cd00198">
    <property type="entry name" value="vWFA"/>
    <property type="match status" value="1"/>
</dbReference>
<evidence type="ECO:0000256" key="6">
    <source>
        <dbReference type="PROSITE-ProRule" id="PRU01240"/>
    </source>
</evidence>